<comment type="caution">
    <text evidence="2">The sequence shown here is derived from an EMBL/GenBank/DDBJ whole genome shotgun (WGS) entry which is preliminary data.</text>
</comment>
<feature type="region of interest" description="Disordered" evidence="1">
    <location>
        <begin position="267"/>
        <end position="318"/>
    </location>
</feature>
<evidence type="ECO:0000313" key="3">
    <source>
        <dbReference type="Proteomes" id="UP001187471"/>
    </source>
</evidence>
<evidence type="ECO:0000313" key="2">
    <source>
        <dbReference type="EMBL" id="KAK2973974.1"/>
    </source>
</evidence>
<organism evidence="2 3">
    <name type="scientific">Escallonia rubra</name>
    <dbReference type="NCBI Taxonomy" id="112253"/>
    <lineage>
        <taxon>Eukaryota</taxon>
        <taxon>Viridiplantae</taxon>
        <taxon>Streptophyta</taxon>
        <taxon>Embryophyta</taxon>
        <taxon>Tracheophyta</taxon>
        <taxon>Spermatophyta</taxon>
        <taxon>Magnoliopsida</taxon>
        <taxon>eudicotyledons</taxon>
        <taxon>Gunneridae</taxon>
        <taxon>Pentapetalae</taxon>
        <taxon>asterids</taxon>
        <taxon>campanulids</taxon>
        <taxon>Escalloniales</taxon>
        <taxon>Escalloniaceae</taxon>
        <taxon>Escallonia</taxon>
    </lineage>
</organism>
<accession>A0AA88QXU0</accession>
<dbReference type="InterPro" id="IPR021109">
    <property type="entry name" value="Peptidase_aspartic_dom_sf"/>
</dbReference>
<dbReference type="Pfam" id="PF13650">
    <property type="entry name" value="Asp_protease_2"/>
    <property type="match status" value="1"/>
</dbReference>
<sequence>MTIVSLILGHNVRLSLSLLLPENAEKLSILLSDEFLDNFKWDGYLSDDGITSELSEEEDLLSNKEALVQYTVRSPQEEALIPQAEEELEVKQKAQALRSLPLHVKEGGSGSTETPNVNEWDVQETRKKDGRGQRKSRDALASLDGGTGHLEIAIRDVKDGVGIVEQNLQTLKDHVSKELESLKRAVGAKDELCERFMELFASLQEQFDMVKEFTTLMLHIPNMAEDDLFFNFVDSLQSWAKKELQRRGMKNVDKAIAMVKSLTEYDRGGDPPTLKEVDETSGGNHANGGGESPKAWHKGGKHASTRKSKGLGKLEEKHAKSKPKDRCFFCVGPYWARDCPRQGKLAALVKEKEKKKSERETVRIGSLEVLNALQRKNVPQVPTIEGQTLTSKGLLYVEAKLNGEPTQVLVDTGVTHNFMTMEEAERLGLNVVTGGGWLKTINTEVNALVSPYNNVVCIMERGVACLVPTFGETSSTMTPTMELSGMRLVEAVEDVKAKGEGTYLASLKIEDHVVALAELPREARTVLKAKKDVAKGAKRILEEKKHVVRAIEGTT</sequence>
<feature type="compositionally biased region" description="Basic residues" evidence="1">
    <location>
        <begin position="295"/>
        <end position="310"/>
    </location>
</feature>
<gene>
    <name evidence="2" type="ORF">RJ640_013535</name>
</gene>
<dbReference type="Proteomes" id="UP001187471">
    <property type="component" value="Unassembled WGS sequence"/>
</dbReference>
<feature type="compositionally biased region" description="Basic and acidic residues" evidence="1">
    <location>
        <begin position="123"/>
        <end position="138"/>
    </location>
</feature>
<dbReference type="Gene3D" id="2.40.70.10">
    <property type="entry name" value="Acid Proteases"/>
    <property type="match status" value="1"/>
</dbReference>
<dbReference type="AlphaFoldDB" id="A0AA88QXU0"/>
<name>A0AA88QXU0_9ASTE</name>
<evidence type="ECO:0000256" key="1">
    <source>
        <dbReference type="SAM" id="MobiDB-lite"/>
    </source>
</evidence>
<keyword evidence="3" id="KW-1185">Reference proteome</keyword>
<feature type="compositionally biased region" description="Basic and acidic residues" evidence="1">
    <location>
        <begin position="267"/>
        <end position="278"/>
    </location>
</feature>
<proteinExistence type="predicted"/>
<reference evidence="2" key="1">
    <citation type="submission" date="2022-12" db="EMBL/GenBank/DDBJ databases">
        <title>Draft genome assemblies for two species of Escallonia (Escalloniales).</title>
        <authorList>
            <person name="Chanderbali A."/>
            <person name="Dervinis C."/>
            <person name="Anghel I."/>
            <person name="Soltis D."/>
            <person name="Soltis P."/>
            <person name="Zapata F."/>
        </authorList>
    </citation>
    <scope>NUCLEOTIDE SEQUENCE</scope>
    <source>
        <strain evidence="2">UCBG92.1500</strain>
        <tissue evidence="2">Leaf</tissue>
    </source>
</reference>
<feature type="region of interest" description="Disordered" evidence="1">
    <location>
        <begin position="103"/>
        <end position="142"/>
    </location>
</feature>
<dbReference type="SUPFAM" id="SSF50630">
    <property type="entry name" value="Acid proteases"/>
    <property type="match status" value="1"/>
</dbReference>
<protein>
    <submittedName>
        <fullName evidence="2">Uncharacterized protein</fullName>
    </submittedName>
</protein>
<dbReference type="EMBL" id="JAVXUO010002352">
    <property type="protein sequence ID" value="KAK2973974.1"/>
    <property type="molecule type" value="Genomic_DNA"/>
</dbReference>